<dbReference type="SUPFAM" id="SSF52540">
    <property type="entry name" value="P-loop containing nucleoside triphosphate hydrolases"/>
    <property type="match status" value="1"/>
</dbReference>
<reference evidence="12" key="1">
    <citation type="submission" date="2022-05" db="EMBL/GenBank/DDBJ databases">
        <title>The Musa troglodytarum L. genome provides insights into the mechanism of non-climacteric behaviour and enrichment of carotenoids.</title>
        <authorList>
            <person name="Wang J."/>
        </authorList>
    </citation>
    <scope>NUCLEOTIDE SEQUENCE</scope>
    <source>
        <tissue evidence="12">Leaf</tissue>
    </source>
</reference>
<keyword evidence="4" id="KW-0547">Nucleotide-binding</keyword>
<dbReference type="AlphaFoldDB" id="A0A9E7H945"/>
<feature type="compositionally biased region" description="Basic and acidic residues" evidence="9">
    <location>
        <begin position="7"/>
        <end position="19"/>
    </location>
</feature>
<dbReference type="GO" id="GO:0008270">
    <property type="term" value="F:zinc ion binding"/>
    <property type="evidence" value="ECO:0007669"/>
    <property type="project" value="UniProtKB-KW"/>
</dbReference>
<dbReference type="InterPro" id="IPR031327">
    <property type="entry name" value="MCM"/>
</dbReference>
<dbReference type="PRINTS" id="PR01657">
    <property type="entry name" value="MCMFAMILY"/>
</dbReference>
<proteinExistence type="inferred from homology"/>
<evidence type="ECO:0000256" key="1">
    <source>
        <dbReference type="ARBA" id="ARBA00008010"/>
    </source>
</evidence>
<feature type="domain" description="DNA replication licensing factor MCM2-like winged-helix" evidence="11">
    <location>
        <begin position="298"/>
        <end position="374"/>
    </location>
</feature>
<dbReference type="GO" id="GO:1902975">
    <property type="term" value="P:mitotic DNA replication initiation"/>
    <property type="evidence" value="ECO:0007669"/>
    <property type="project" value="TreeGrafter"/>
</dbReference>
<feature type="region of interest" description="Disordered" evidence="9">
    <location>
        <begin position="255"/>
        <end position="286"/>
    </location>
</feature>
<organism evidence="12 13">
    <name type="scientific">Musa troglodytarum</name>
    <name type="common">fe'i banana</name>
    <dbReference type="NCBI Taxonomy" id="320322"/>
    <lineage>
        <taxon>Eukaryota</taxon>
        <taxon>Viridiplantae</taxon>
        <taxon>Streptophyta</taxon>
        <taxon>Embryophyta</taxon>
        <taxon>Tracheophyta</taxon>
        <taxon>Spermatophyta</taxon>
        <taxon>Magnoliopsida</taxon>
        <taxon>Liliopsida</taxon>
        <taxon>Zingiberales</taxon>
        <taxon>Musaceae</taxon>
        <taxon>Musa</taxon>
    </lineage>
</organism>
<dbReference type="EC" id="3.6.4.12" evidence="2"/>
<dbReference type="InterPro" id="IPR018525">
    <property type="entry name" value="MCM_CS"/>
</dbReference>
<accession>A0A9E7H945</accession>
<evidence type="ECO:0000259" key="10">
    <source>
        <dbReference type="Pfam" id="PF00493"/>
    </source>
</evidence>
<dbReference type="Pfam" id="PF23669">
    <property type="entry name" value="WHD_MCM2"/>
    <property type="match status" value="1"/>
</dbReference>
<name>A0A9E7H945_9LILI</name>
<dbReference type="GO" id="GO:0005524">
    <property type="term" value="F:ATP binding"/>
    <property type="evidence" value="ECO:0007669"/>
    <property type="project" value="UniProtKB-KW"/>
</dbReference>
<dbReference type="Pfam" id="PF12619">
    <property type="entry name" value="MCM2_N"/>
    <property type="match status" value="1"/>
</dbReference>
<evidence type="ECO:0000256" key="8">
    <source>
        <dbReference type="ARBA" id="ARBA00023306"/>
    </source>
</evidence>
<keyword evidence="7" id="KW-0067">ATP-binding</keyword>
<evidence type="ECO:0000256" key="4">
    <source>
        <dbReference type="ARBA" id="ARBA00022741"/>
    </source>
</evidence>
<feature type="region of interest" description="Disordered" evidence="9">
    <location>
        <begin position="1"/>
        <end position="29"/>
    </location>
</feature>
<keyword evidence="13" id="KW-1185">Reference proteome</keyword>
<dbReference type="GO" id="GO:0003697">
    <property type="term" value="F:single-stranded DNA binding"/>
    <property type="evidence" value="ECO:0007669"/>
    <property type="project" value="TreeGrafter"/>
</dbReference>
<evidence type="ECO:0000256" key="7">
    <source>
        <dbReference type="ARBA" id="ARBA00022840"/>
    </source>
</evidence>
<evidence type="ECO:0000256" key="9">
    <source>
        <dbReference type="SAM" id="MobiDB-lite"/>
    </source>
</evidence>
<evidence type="ECO:0000313" key="12">
    <source>
        <dbReference type="EMBL" id="URE29996.1"/>
    </source>
</evidence>
<evidence type="ECO:0000256" key="2">
    <source>
        <dbReference type="ARBA" id="ARBA00012551"/>
    </source>
</evidence>
<keyword evidence="6" id="KW-0862">Zinc</keyword>
<keyword evidence="3" id="KW-0479">Metal-binding</keyword>
<dbReference type="SMART" id="SM00350">
    <property type="entry name" value="MCM"/>
    <property type="match status" value="1"/>
</dbReference>
<gene>
    <name evidence="12" type="ORF">MUK42_32765</name>
</gene>
<dbReference type="GO" id="GO:0000727">
    <property type="term" value="P:double-strand break repair via break-induced replication"/>
    <property type="evidence" value="ECO:0007669"/>
    <property type="project" value="TreeGrafter"/>
</dbReference>
<dbReference type="GO" id="GO:0005634">
    <property type="term" value="C:nucleus"/>
    <property type="evidence" value="ECO:0007669"/>
    <property type="project" value="InterPro"/>
</dbReference>
<dbReference type="Gene3D" id="3.40.50.300">
    <property type="entry name" value="P-loop containing nucleotide triphosphate hydrolases"/>
    <property type="match status" value="1"/>
</dbReference>
<dbReference type="InterPro" id="IPR027417">
    <property type="entry name" value="P-loop_NTPase"/>
</dbReference>
<dbReference type="PROSITE" id="PS00847">
    <property type="entry name" value="MCM_1"/>
    <property type="match status" value="1"/>
</dbReference>
<evidence type="ECO:0000256" key="6">
    <source>
        <dbReference type="ARBA" id="ARBA00022833"/>
    </source>
</evidence>
<dbReference type="GO" id="GO:0042555">
    <property type="term" value="C:MCM complex"/>
    <property type="evidence" value="ECO:0007669"/>
    <property type="project" value="InterPro"/>
</dbReference>
<dbReference type="Proteomes" id="UP001055439">
    <property type="component" value="Chromosome 8"/>
</dbReference>
<dbReference type="OrthoDB" id="844at2759"/>
<comment type="similarity">
    <text evidence="1">Belongs to the MCM family.</text>
</comment>
<dbReference type="GO" id="GO:0017116">
    <property type="term" value="F:single-stranded DNA helicase activity"/>
    <property type="evidence" value="ECO:0007669"/>
    <property type="project" value="TreeGrafter"/>
</dbReference>
<keyword evidence="5" id="KW-0863">Zinc-finger</keyword>
<dbReference type="PANTHER" id="PTHR11630:SF44">
    <property type="entry name" value="DNA REPLICATION LICENSING FACTOR MCM2"/>
    <property type="match status" value="1"/>
</dbReference>
<evidence type="ECO:0000259" key="11">
    <source>
        <dbReference type="Pfam" id="PF23669"/>
    </source>
</evidence>
<dbReference type="InterPro" id="IPR001208">
    <property type="entry name" value="MCM_dom"/>
</dbReference>
<keyword evidence="8" id="KW-0131">Cell cycle</keyword>
<dbReference type="GO" id="GO:0043138">
    <property type="term" value="F:3'-5' DNA helicase activity"/>
    <property type="evidence" value="ECO:0007669"/>
    <property type="project" value="TreeGrafter"/>
</dbReference>
<sequence length="380" mass="42699">MGLVGNRDYRRMDDQDRYETVGMDDSMEDERDLDQIMADRRAAEVELDARDGRTGDILDRKLPRMLYDQDMDDDINFRRPKRFRADFRPPAGGRSEDDTEGSTQSSPGRFQRGHSRDDVPVTDQTDDDQYEIIKSIAPSIYGHEDIKMAIALAMYVEKTGHRAVYTTGKGASAVGLTAAVHKDPVTREWTLEGGALVLADRGVCLIDEFDKMNDQDRVSIHEAMEQQSISISKAGIVTSLQARCSVIAAANPIGGSHAKSQPKGATLEDQPASNSQDELASSRPVDPESYRKYMTFKKDFNELLLHLLRILVKDALHFEEIVSGTTARLTHIEVKVEELRNKAQEYEIYDLKPFFSSAHFTSSNFILDEGRGVIKHPLAR</sequence>
<dbReference type="PANTHER" id="PTHR11630">
    <property type="entry name" value="DNA REPLICATION LICENSING FACTOR MCM FAMILY MEMBER"/>
    <property type="match status" value="1"/>
</dbReference>
<evidence type="ECO:0000313" key="13">
    <source>
        <dbReference type="Proteomes" id="UP001055439"/>
    </source>
</evidence>
<evidence type="ECO:0000256" key="5">
    <source>
        <dbReference type="ARBA" id="ARBA00022771"/>
    </source>
</evidence>
<dbReference type="EMBL" id="CP097510">
    <property type="protein sequence ID" value="URE29996.1"/>
    <property type="molecule type" value="Genomic_DNA"/>
</dbReference>
<dbReference type="InterPro" id="IPR059098">
    <property type="entry name" value="WHD_MCM2"/>
</dbReference>
<evidence type="ECO:0000256" key="3">
    <source>
        <dbReference type="ARBA" id="ARBA00022723"/>
    </source>
</evidence>
<dbReference type="InterPro" id="IPR008045">
    <property type="entry name" value="MCM2"/>
</dbReference>
<dbReference type="Pfam" id="PF00493">
    <property type="entry name" value="MCM"/>
    <property type="match status" value="1"/>
</dbReference>
<feature type="domain" description="MCM C-terminal AAA(+) ATPase" evidence="10">
    <location>
        <begin position="155"/>
        <end position="261"/>
    </location>
</feature>
<protein>
    <recommendedName>
        <fullName evidence="2">DNA helicase</fullName>
        <ecNumber evidence="2">3.6.4.12</ecNumber>
    </recommendedName>
</protein>
<feature type="region of interest" description="Disordered" evidence="9">
    <location>
        <begin position="78"/>
        <end position="127"/>
    </location>
</feature>